<sequence>MNHHVLCGVDDKKYDFISITPPNKSTLSGTKLSASEFKRLMQPQIDTELLVGFPSNGLLRIRGFVTKEQLANPESLDINGDPCLVVLKDGCVSDLTFGRYAGLT</sequence>
<comment type="caution">
    <text evidence="1">The sequence shown here is derived from an EMBL/GenBank/DDBJ whole genome shotgun (WGS) entry which is preliminary data.</text>
</comment>
<keyword evidence="2" id="KW-1185">Reference proteome</keyword>
<proteinExistence type="predicted"/>
<gene>
    <name evidence="1" type="ORF">AAE3_LOCUS2649</name>
</gene>
<dbReference type="EMBL" id="CACVBS010000029">
    <property type="protein sequence ID" value="CAA7260469.1"/>
    <property type="molecule type" value="Genomic_DNA"/>
</dbReference>
<accession>A0A8S0XF50</accession>
<dbReference type="Proteomes" id="UP000467700">
    <property type="component" value="Unassembled WGS sequence"/>
</dbReference>
<dbReference type="AlphaFoldDB" id="A0A8S0XF50"/>
<dbReference type="OrthoDB" id="5424209at2759"/>
<evidence type="ECO:0000313" key="1">
    <source>
        <dbReference type="EMBL" id="CAA7260469.1"/>
    </source>
</evidence>
<evidence type="ECO:0000313" key="2">
    <source>
        <dbReference type="Proteomes" id="UP000467700"/>
    </source>
</evidence>
<name>A0A8S0XF50_CYCAE</name>
<protein>
    <submittedName>
        <fullName evidence="1">Uncharacterized protein</fullName>
    </submittedName>
</protein>
<reference evidence="1 2" key="1">
    <citation type="submission" date="2020-01" db="EMBL/GenBank/DDBJ databases">
        <authorList>
            <person name="Gupta K D."/>
        </authorList>
    </citation>
    <scope>NUCLEOTIDE SEQUENCE [LARGE SCALE GENOMIC DNA]</scope>
</reference>
<organism evidence="1 2">
    <name type="scientific">Cyclocybe aegerita</name>
    <name type="common">Black poplar mushroom</name>
    <name type="synonym">Agrocybe aegerita</name>
    <dbReference type="NCBI Taxonomy" id="1973307"/>
    <lineage>
        <taxon>Eukaryota</taxon>
        <taxon>Fungi</taxon>
        <taxon>Dikarya</taxon>
        <taxon>Basidiomycota</taxon>
        <taxon>Agaricomycotina</taxon>
        <taxon>Agaricomycetes</taxon>
        <taxon>Agaricomycetidae</taxon>
        <taxon>Agaricales</taxon>
        <taxon>Agaricineae</taxon>
        <taxon>Bolbitiaceae</taxon>
        <taxon>Cyclocybe</taxon>
    </lineage>
</organism>